<name>A0A219YCG8_9CAUD</name>
<organism evidence="1 2">
    <name type="scientific">Aeromonas phage 65.2</name>
    <dbReference type="NCBI Taxonomy" id="1932896"/>
    <lineage>
        <taxon>Viruses</taxon>
        <taxon>Duplodnaviria</taxon>
        <taxon>Heunggongvirae</taxon>
        <taxon>Uroviricota</taxon>
        <taxon>Caudoviricetes</taxon>
        <taxon>Pantevenvirales</taxon>
        <taxon>Straboviridae</taxon>
        <taxon>Emmerichvirinae</taxon>
        <taxon>Ishigurovirus</taxon>
        <taxon>Ishigurovirus osborne</taxon>
    </lineage>
</organism>
<sequence length="98" mass="11159">MKLVSQNDVAPTFGVDFHGVRLIVPMKYLHGYLVMDPDLVVYAFQGKPSIVRYYDCKVEYWSSERGDSCAIATVETDMDWKDTLVSLQNNSVTKYLGK</sequence>
<evidence type="ECO:0000313" key="2">
    <source>
        <dbReference type="Proteomes" id="UP000225215"/>
    </source>
</evidence>
<reference evidence="1 2" key="1">
    <citation type="journal article" date="2017" name="Sci. Rep.">
        <title>Characterization and diversity of phages infecting Aeromonas salmonicida subsp. salmonicida.</title>
        <authorList>
            <person name="Vincent A.T."/>
            <person name="Paquet V.E."/>
            <person name="Bernatchez A."/>
            <person name="Tremblay D.M."/>
            <person name="Moineau S."/>
            <person name="Charette S.J."/>
        </authorList>
    </citation>
    <scope>NUCLEOTIDE SEQUENCE [LARGE SCALE GENOMIC DNA]</scope>
</reference>
<proteinExistence type="predicted"/>
<dbReference type="Proteomes" id="UP000225215">
    <property type="component" value="Segment"/>
</dbReference>
<accession>A0A219YCG8</accession>
<protein>
    <submittedName>
        <fullName evidence="1">Uncharacterized protein</fullName>
    </submittedName>
</protein>
<evidence type="ECO:0000313" key="1">
    <source>
        <dbReference type="EMBL" id="APU01645.1"/>
    </source>
</evidence>
<dbReference type="EMBL" id="KY290955">
    <property type="protein sequence ID" value="APU01645.1"/>
    <property type="molecule type" value="Genomic_DNA"/>
</dbReference>